<dbReference type="PANTHER" id="PTHR22950:SF349">
    <property type="entry name" value="AMINO ACID TRANSPORTER TRANSMEMBRANE DOMAIN-CONTAINING PROTEIN"/>
    <property type="match status" value="1"/>
</dbReference>
<reference evidence="8 9" key="1">
    <citation type="journal article" date="2014" name="Mol. Plant">
        <title>Chromosome Scale Genome Assembly and Transcriptome Profiling of Nannochloropsis gaditana in Nitrogen Depletion.</title>
        <authorList>
            <person name="Corteggiani Carpinelli E."/>
            <person name="Telatin A."/>
            <person name="Vitulo N."/>
            <person name="Forcato C."/>
            <person name="D'Angelo M."/>
            <person name="Schiavon R."/>
            <person name="Vezzi A."/>
            <person name="Giacometti G.M."/>
            <person name="Morosinotto T."/>
            <person name="Valle G."/>
        </authorList>
    </citation>
    <scope>NUCLEOTIDE SEQUENCE [LARGE SCALE GENOMIC DNA]</scope>
    <source>
        <strain evidence="8 9">B-31</strain>
    </source>
</reference>
<feature type="transmembrane region" description="Helical" evidence="6">
    <location>
        <begin position="246"/>
        <end position="270"/>
    </location>
</feature>
<dbReference type="GO" id="GO:0015179">
    <property type="term" value="F:L-amino acid transmembrane transporter activity"/>
    <property type="evidence" value="ECO:0007669"/>
    <property type="project" value="TreeGrafter"/>
</dbReference>
<comment type="caution">
    <text evidence="8">The sequence shown here is derived from an EMBL/GenBank/DDBJ whole genome shotgun (WGS) entry which is preliminary data.</text>
</comment>
<organism evidence="8 9">
    <name type="scientific">Nannochloropsis gaditana</name>
    <dbReference type="NCBI Taxonomy" id="72520"/>
    <lineage>
        <taxon>Eukaryota</taxon>
        <taxon>Sar</taxon>
        <taxon>Stramenopiles</taxon>
        <taxon>Ochrophyta</taxon>
        <taxon>Eustigmatophyceae</taxon>
        <taxon>Eustigmatales</taxon>
        <taxon>Monodopsidaceae</taxon>
        <taxon>Nannochloropsis</taxon>
    </lineage>
</organism>
<feature type="transmembrane region" description="Helical" evidence="6">
    <location>
        <begin position="221"/>
        <end position="239"/>
    </location>
</feature>
<feature type="compositionally biased region" description="Polar residues" evidence="5">
    <location>
        <begin position="11"/>
        <end position="22"/>
    </location>
</feature>
<protein>
    <submittedName>
        <fullName evidence="8">Amino acid transporter, transmembrane</fullName>
    </submittedName>
</protein>
<dbReference type="AlphaFoldDB" id="W7TNK6"/>
<dbReference type="OrthoDB" id="191198at2759"/>
<feature type="transmembrane region" description="Helical" evidence="6">
    <location>
        <begin position="338"/>
        <end position="361"/>
    </location>
</feature>
<feature type="transmembrane region" description="Helical" evidence="6">
    <location>
        <begin position="114"/>
        <end position="135"/>
    </location>
</feature>
<feature type="transmembrane region" description="Helical" evidence="6">
    <location>
        <begin position="548"/>
        <end position="569"/>
    </location>
</feature>
<proteinExistence type="predicted"/>
<feature type="transmembrane region" description="Helical" evidence="6">
    <location>
        <begin position="513"/>
        <end position="536"/>
    </location>
</feature>
<sequence>MAPRGPDETPENGSLWTSTNPQQYYGGIASTFPQSPEFVVPSRSRTGSSLPLSTQEHRIIPHSPLFSSCALVLRTRESYEDFSRQSRIKDEGAAGVEGAFFTLVKVCMGTGALALPYAFLNGGLFWGALGIILMARWNYFASNRLLACKELLDSAALGADDVEANDVYAFIALKALGRPGAILVRAATGVTFVGCGVSYLIAASDLLEITPVSLVWAGSPIFTRLANTLLCVLVVLPLSCAKSLSFLSYTSFFGIIALLLSFITIIALGINHTSPTAAAAAAAAVEAGGSPSAWDRAFETDAKGLSRFFGIACFSFGIPPLLFPIQGSMPCPEFFRPAVGLALVSVAAAYILIAETVVLLYDFVVPPNILTVLSASPLSTTVRLSMVLVCVLTYPLAIVPLCESVEKALEGPRVARIYRWESLQGPTRYYQPRDEPEASSSSRSILDQCLGRREEISRETPRSPSDRPPGHMPRYQQPHSKSRTWSWRVLILRACIVLATAFLATLVPCFGGVVAFLGAFSVAILSFVLPPLFHLILFNARLLRREALIDVGMFFLGLVVCVGATSLTARTNIYPLVSSHTCPH</sequence>
<evidence type="ECO:0000259" key="7">
    <source>
        <dbReference type="Pfam" id="PF01490"/>
    </source>
</evidence>
<feature type="transmembrane region" description="Helical" evidence="6">
    <location>
        <begin position="490"/>
        <end position="507"/>
    </location>
</feature>
<keyword evidence="3 6" id="KW-1133">Transmembrane helix</keyword>
<keyword evidence="2 6" id="KW-0812">Transmembrane</keyword>
<feature type="transmembrane region" description="Helical" evidence="6">
    <location>
        <begin position="182"/>
        <end position="201"/>
    </location>
</feature>
<evidence type="ECO:0000313" key="9">
    <source>
        <dbReference type="Proteomes" id="UP000019335"/>
    </source>
</evidence>
<evidence type="ECO:0000256" key="1">
    <source>
        <dbReference type="ARBA" id="ARBA00004141"/>
    </source>
</evidence>
<evidence type="ECO:0000256" key="4">
    <source>
        <dbReference type="ARBA" id="ARBA00023136"/>
    </source>
</evidence>
<comment type="subcellular location">
    <subcellularLocation>
        <location evidence="1">Membrane</location>
        <topology evidence="1">Multi-pass membrane protein</topology>
    </subcellularLocation>
</comment>
<evidence type="ECO:0000256" key="5">
    <source>
        <dbReference type="SAM" id="MobiDB-lite"/>
    </source>
</evidence>
<evidence type="ECO:0000256" key="6">
    <source>
        <dbReference type="SAM" id="Phobius"/>
    </source>
</evidence>
<feature type="transmembrane region" description="Helical" evidence="6">
    <location>
        <begin position="308"/>
        <end position="326"/>
    </location>
</feature>
<feature type="region of interest" description="Disordered" evidence="5">
    <location>
        <begin position="1"/>
        <end position="22"/>
    </location>
</feature>
<dbReference type="Pfam" id="PF01490">
    <property type="entry name" value="Aa_trans"/>
    <property type="match status" value="1"/>
</dbReference>
<evidence type="ECO:0000313" key="8">
    <source>
        <dbReference type="EMBL" id="EWM27627.1"/>
    </source>
</evidence>
<keyword evidence="9" id="KW-1185">Reference proteome</keyword>
<dbReference type="InterPro" id="IPR013057">
    <property type="entry name" value="AA_transpt_TM"/>
</dbReference>
<evidence type="ECO:0000256" key="2">
    <source>
        <dbReference type="ARBA" id="ARBA00022692"/>
    </source>
</evidence>
<feature type="compositionally biased region" description="Basic and acidic residues" evidence="5">
    <location>
        <begin position="456"/>
        <end position="469"/>
    </location>
</feature>
<dbReference type="EMBL" id="AZIL01000428">
    <property type="protein sequence ID" value="EWM27627.1"/>
    <property type="molecule type" value="Genomic_DNA"/>
</dbReference>
<feature type="transmembrane region" description="Helical" evidence="6">
    <location>
        <begin position="381"/>
        <end position="402"/>
    </location>
</feature>
<feature type="region of interest" description="Disordered" evidence="5">
    <location>
        <begin position="456"/>
        <end position="479"/>
    </location>
</feature>
<feature type="domain" description="Amino acid transporter transmembrane" evidence="7">
    <location>
        <begin position="99"/>
        <end position="566"/>
    </location>
</feature>
<dbReference type="Proteomes" id="UP000019335">
    <property type="component" value="Chromosome 6"/>
</dbReference>
<accession>W7TNK6</accession>
<dbReference type="GO" id="GO:0005774">
    <property type="term" value="C:vacuolar membrane"/>
    <property type="evidence" value="ECO:0007669"/>
    <property type="project" value="TreeGrafter"/>
</dbReference>
<evidence type="ECO:0000256" key="3">
    <source>
        <dbReference type="ARBA" id="ARBA00022989"/>
    </source>
</evidence>
<name>W7TNK6_9STRA</name>
<gene>
    <name evidence="8" type="ORF">Naga_100256g7</name>
</gene>
<dbReference type="PANTHER" id="PTHR22950">
    <property type="entry name" value="AMINO ACID TRANSPORTER"/>
    <property type="match status" value="1"/>
</dbReference>
<keyword evidence="4 6" id="KW-0472">Membrane</keyword>